<keyword evidence="3" id="KW-1185">Reference proteome</keyword>
<sequence>MMRNFSIALVASLAAFAAATPLGNQGSSRTGNRGQDIAEDAVNLGNSIAVTSRTGNRGQDIAKDAVNLSESITKTALSLGGILGRDEGVDNDRDN</sequence>
<evidence type="ECO:0000313" key="2">
    <source>
        <dbReference type="EMBL" id="GAB0134277.1"/>
    </source>
</evidence>
<comment type="caution">
    <text evidence="2">The sequence shown here is derived from an EMBL/GenBank/DDBJ whole genome shotgun (WGS) entry which is preliminary data.</text>
</comment>
<feature type="signal peptide" evidence="1">
    <location>
        <begin position="1"/>
        <end position="19"/>
    </location>
</feature>
<evidence type="ECO:0000256" key="1">
    <source>
        <dbReference type="SAM" id="SignalP"/>
    </source>
</evidence>
<proteinExistence type="predicted"/>
<organism evidence="2 3">
    <name type="scientific">Epichloe bromicola</name>
    <dbReference type="NCBI Taxonomy" id="79588"/>
    <lineage>
        <taxon>Eukaryota</taxon>
        <taxon>Fungi</taxon>
        <taxon>Dikarya</taxon>
        <taxon>Ascomycota</taxon>
        <taxon>Pezizomycotina</taxon>
        <taxon>Sordariomycetes</taxon>
        <taxon>Hypocreomycetidae</taxon>
        <taxon>Hypocreales</taxon>
        <taxon>Clavicipitaceae</taxon>
        <taxon>Epichloe</taxon>
    </lineage>
</organism>
<gene>
    <name evidence="2" type="primary">g2656</name>
    <name evidence="2" type="ORF">EsDP_00002656</name>
</gene>
<keyword evidence="1" id="KW-0732">Signal</keyword>
<reference evidence="3" key="1">
    <citation type="submission" date="2024-06" db="EMBL/GenBank/DDBJ databases">
        <title>Draft Genome Sequences of Epichloe bromicola Strains Isolated from Elymus ciliaris.</title>
        <authorList>
            <consortium name="Epichloe bromicola genome sequencing consortium"/>
            <person name="Miura A."/>
            <person name="Imano S."/>
            <person name="Ashida A."/>
            <person name="Sato I."/>
            <person name="Chiba S."/>
            <person name="Tanaka A."/>
            <person name="Camagna M."/>
            <person name="Takemoto D."/>
        </authorList>
    </citation>
    <scope>NUCLEOTIDE SEQUENCE [LARGE SCALE GENOMIC DNA]</scope>
    <source>
        <strain evidence="3">DP</strain>
    </source>
</reference>
<dbReference type="EMBL" id="BAAFGZ010000074">
    <property type="protein sequence ID" value="GAB0134277.1"/>
    <property type="molecule type" value="Genomic_DNA"/>
</dbReference>
<feature type="chain" id="PRO_5046615770" evidence="1">
    <location>
        <begin position="20"/>
        <end position="95"/>
    </location>
</feature>
<protein>
    <submittedName>
        <fullName evidence="2">Uncharacterized protein</fullName>
    </submittedName>
</protein>
<dbReference type="Proteomes" id="UP001562357">
    <property type="component" value="Unassembled WGS sequence"/>
</dbReference>
<evidence type="ECO:0000313" key="3">
    <source>
        <dbReference type="Proteomes" id="UP001562357"/>
    </source>
</evidence>
<name>A0ABQ0CLF9_9HYPO</name>
<accession>A0ABQ0CLF9</accession>